<organism evidence="1 2">
    <name type="scientific">Bibersteinia trehalosi Y31</name>
    <dbReference type="NCBI Taxonomy" id="1261658"/>
    <lineage>
        <taxon>Bacteria</taxon>
        <taxon>Pseudomonadati</taxon>
        <taxon>Pseudomonadota</taxon>
        <taxon>Gammaproteobacteria</taxon>
        <taxon>Pasteurellales</taxon>
        <taxon>Pasteurellaceae</taxon>
        <taxon>Bibersteinia</taxon>
    </lineage>
</organism>
<protein>
    <submittedName>
        <fullName evidence="1">Uncharacterized protein</fullName>
    </submittedName>
</protein>
<name>A0A179CYH3_BIBTR</name>
<sequence length="40" mass="4630">MIKIFGFLRLSARMSQIFGIKKPPKWAVINQIGQNIQEVK</sequence>
<dbReference type="AlphaFoldDB" id="A0A179CYH3"/>
<evidence type="ECO:0000313" key="1">
    <source>
        <dbReference type="EMBL" id="OAQ14954.1"/>
    </source>
</evidence>
<accession>A0A179CYH3</accession>
<evidence type="ECO:0000313" key="2">
    <source>
        <dbReference type="Proteomes" id="UP000078358"/>
    </source>
</evidence>
<reference evidence="1 2" key="1">
    <citation type="submission" date="2014-01" db="EMBL/GenBank/DDBJ databases">
        <authorList>
            <person name="Zuccon D."/>
        </authorList>
    </citation>
    <scope>NUCLEOTIDE SEQUENCE [LARGE SCALE GENOMIC DNA]</scope>
    <source>
        <strain evidence="1 2">Y31</strain>
    </source>
</reference>
<dbReference type="Proteomes" id="UP000078358">
    <property type="component" value="Unassembled WGS sequence"/>
</dbReference>
<dbReference type="PATRIC" id="fig|1261658.3.peg.1891"/>
<proteinExistence type="predicted"/>
<gene>
    <name evidence="1" type="ORF">F480_09465</name>
</gene>
<dbReference type="EMBL" id="JACI01000002">
    <property type="protein sequence ID" value="OAQ14954.1"/>
    <property type="molecule type" value="Genomic_DNA"/>
</dbReference>
<comment type="caution">
    <text evidence="1">The sequence shown here is derived from an EMBL/GenBank/DDBJ whole genome shotgun (WGS) entry which is preliminary data.</text>
</comment>